<gene>
    <name evidence="8" type="ORF">P170DRAFT_509436</name>
</gene>
<evidence type="ECO:0000256" key="6">
    <source>
        <dbReference type="SAM" id="Phobius"/>
    </source>
</evidence>
<feature type="transmembrane region" description="Helical" evidence="6">
    <location>
        <begin position="242"/>
        <end position="261"/>
    </location>
</feature>
<feature type="transmembrane region" description="Helical" evidence="6">
    <location>
        <begin position="446"/>
        <end position="470"/>
    </location>
</feature>
<dbReference type="PANTHER" id="PTHR23501:SF43">
    <property type="entry name" value="MULTIDRUG TRANSPORTER, PUTATIVE (AFU_ORTHOLOGUE AFUA_6G03040)-RELATED"/>
    <property type="match status" value="1"/>
</dbReference>
<dbReference type="AlphaFoldDB" id="A0A2I2G724"/>
<dbReference type="VEuPathDB" id="FungiDB:P170DRAFT_509436"/>
<feature type="transmembrane region" description="Helical" evidence="6">
    <location>
        <begin position="80"/>
        <end position="100"/>
    </location>
</feature>
<keyword evidence="9" id="KW-1185">Reference proteome</keyword>
<dbReference type="PANTHER" id="PTHR23501">
    <property type="entry name" value="MAJOR FACILITATOR SUPERFAMILY"/>
    <property type="match status" value="1"/>
</dbReference>
<dbReference type="InterPro" id="IPR020846">
    <property type="entry name" value="MFS_dom"/>
</dbReference>
<feature type="region of interest" description="Disordered" evidence="5">
    <location>
        <begin position="1"/>
        <end position="25"/>
    </location>
</feature>
<organism evidence="8 9">
    <name type="scientific">Aspergillus steynii IBT 23096</name>
    <dbReference type="NCBI Taxonomy" id="1392250"/>
    <lineage>
        <taxon>Eukaryota</taxon>
        <taxon>Fungi</taxon>
        <taxon>Dikarya</taxon>
        <taxon>Ascomycota</taxon>
        <taxon>Pezizomycotina</taxon>
        <taxon>Eurotiomycetes</taxon>
        <taxon>Eurotiomycetidae</taxon>
        <taxon>Eurotiales</taxon>
        <taxon>Aspergillaceae</taxon>
        <taxon>Aspergillus</taxon>
        <taxon>Aspergillus subgen. Circumdati</taxon>
    </lineage>
</organism>
<keyword evidence="3 6" id="KW-1133">Transmembrane helix</keyword>
<evidence type="ECO:0000256" key="5">
    <source>
        <dbReference type="SAM" id="MobiDB-lite"/>
    </source>
</evidence>
<feature type="transmembrane region" description="Helical" evidence="6">
    <location>
        <begin position="273"/>
        <end position="295"/>
    </location>
</feature>
<evidence type="ECO:0000256" key="2">
    <source>
        <dbReference type="ARBA" id="ARBA00022692"/>
    </source>
</evidence>
<protein>
    <submittedName>
        <fullName evidence="8">MFS general substrate transporter</fullName>
    </submittedName>
</protein>
<dbReference type="Gene3D" id="1.20.1250.20">
    <property type="entry name" value="MFS general substrate transporter like domains"/>
    <property type="match status" value="1"/>
</dbReference>
<dbReference type="Proteomes" id="UP000234275">
    <property type="component" value="Unassembled WGS sequence"/>
</dbReference>
<comment type="subcellular location">
    <subcellularLocation>
        <location evidence="1">Membrane</location>
        <topology evidence="1">Multi-pass membrane protein</topology>
    </subcellularLocation>
</comment>
<dbReference type="Gene3D" id="1.20.1720.10">
    <property type="entry name" value="Multidrug resistance protein D"/>
    <property type="match status" value="1"/>
</dbReference>
<evidence type="ECO:0000256" key="4">
    <source>
        <dbReference type="ARBA" id="ARBA00023136"/>
    </source>
</evidence>
<dbReference type="OrthoDB" id="440553at2759"/>
<feature type="transmembrane region" description="Helical" evidence="6">
    <location>
        <begin position="416"/>
        <end position="439"/>
    </location>
</feature>
<dbReference type="RefSeq" id="XP_024703989.1">
    <property type="nucleotide sequence ID" value="XM_024854672.1"/>
</dbReference>
<proteinExistence type="predicted"/>
<feature type="transmembrane region" description="Helical" evidence="6">
    <location>
        <begin position="107"/>
        <end position="127"/>
    </location>
</feature>
<dbReference type="EMBL" id="MSFO01000004">
    <property type="protein sequence ID" value="PLB48687.1"/>
    <property type="molecule type" value="Genomic_DNA"/>
</dbReference>
<feature type="transmembrane region" description="Helical" evidence="6">
    <location>
        <begin position="196"/>
        <end position="221"/>
    </location>
</feature>
<comment type="caution">
    <text evidence="8">The sequence shown here is derived from an EMBL/GenBank/DDBJ whole genome shotgun (WGS) entry which is preliminary data.</text>
</comment>
<evidence type="ECO:0000256" key="1">
    <source>
        <dbReference type="ARBA" id="ARBA00004141"/>
    </source>
</evidence>
<feature type="transmembrane region" description="Helical" evidence="6">
    <location>
        <begin position="46"/>
        <end position="68"/>
    </location>
</feature>
<feature type="transmembrane region" description="Helical" evidence="6">
    <location>
        <begin position="165"/>
        <end position="184"/>
    </location>
</feature>
<feature type="domain" description="Major facilitator superfamily (MFS) profile" evidence="7">
    <location>
        <begin position="43"/>
        <end position="541"/>
    </location>
</feature>
<dbReference type="GO" id="GO:0022857">
    <property type="term" value="F:transmembrane transporter activity"/>
    <property type="evidence" value="ECO:0007669"/>
    <property type="project" value="InterPro"/>
</dbReference>
<feature type="transmembrane region" description="Helical" evidence="6">
    <location>
        <begin position="357"/>
        <end position="376"/>
    </location>
</feature>
<evidence type="ECO:0000259" key="7">
    <source>
        <dbReference type="PROSITE" id="PS50850"/>
    </source>
</evidence>
<feature type="transmembrane region" description="Helical" evidence="6">
    <location>
        <begin position="383"/>
        <end position="404"/>
    </location>
</feature>
<dbReference type="GeneID" id="36562378"/>
<sequence length="546" mass="59027">MISSEQTPKEPEASSTVELQAMGDTSTHDTRRVTLSGWRLKLLTTGLNLCCFLSALDAIIVTTSLTAIAEDLRSFDESSWVVSSFLTCYFSFLIIWAKVSDLVGRKVVLVAAVVFFLAFSGGCGGARSTLQLIILRAFQGIGGAGVFSMVPIVTAEMVPPDRYAAFSSIVSISIALSFLLGPLLGGVITDGASWRWIFYINLPVGAVGLFFVYVAMPGAFPDVSNPSSLWVSPRKSHIRRKVDYPGFILLLAASVLLIVAIEQAGISFSWDSALVIVLLIFAIMLLIGFMLWEWYLHRSRNSTEPVFPWRFVKHRFLLGACLISLLSGVPYMTLVLGLPGRFQNLNNDSGLDAGIHILPFTLSIAMASASASGLTARGRLPPIAVFAIGAALQVLGVGLLYSVYPSSSLPARIYGYQILAGVGIGLSLTTTLNIMPFVVDRKDLSVALGAVIQLRILGGALGVAISANLLNNTLRSQLSSEMPSTMIQHVLQDIFYSRTLSTSQQQLVQAAFADGYRKQLLMVLVFAAAQLFALAIMWEKPLRRLA</sequence>
<accession>A0A2I2G724</accession>
<dbReference type="InterPro" id="IPR011701">
    <property type="entry name" value="MFS"/>
</dbReference>
<feature type="transmembrane region" description="Helical" evidence="6">
    <location>
        <begin position="133"/>
        <end position="153"/>
    </location>
</feature>
<dbReference type="PROSITE" id="PS50850">
    <property type="entry name" value="MFS"/>
    <property type="match status" value="1"/>
</dbReference>
<feature type="transmembrane region" description="Helical" evidence="6">
    <location>
        <begin position="520"/>
        <end position="538"/>
    </location>
</feature>
<evidence type="ECO:0000256" key="3">
    <source>
        <dbReference type="ARBA" id="ARBA00022989"/>
    </source>
</evidence>
<dbReference type="InterPro" id="IPR036259">
    <property type="entry name" value="MFS_trans_sf"/>
</dbReference>
<evidence type="ECO:0000313" key="8">
    <source>
        <dbReference type="EMBL" id="PLB48687.1"/>
    </source>
</evidence>
<keyword evidence="2 6" id="KW-0812">Transmembrane</keyword>
<keyword evidence="4 6" id="KW-0472">Membrane</keyword>
<dbReference type="PRINTS" id="PR01036">
    <property type="entry name" value="TCRTETB"/>
</dbReference>
<name>A0A2I2G724_9EURO</name>
<dbReference type="Pfam" id="PF07690">
    <property type="entry name" value="MFS_1"/>
    <property type="match status" value="1"/>
</dbReference>
<reference evidence="8 9" key="1">
    <citation type="submission" date="2016-12" db="EMBL/GenBank/DDBJ databases">
        <title>The genomes of Aspergillus section Nigri reveals drivers in fungal speciation.</title>
        <authorList>
            <consortium name="DOE Joint Genome Institute"/>
            <person name="Vesth T.C."/>
            <person name="Nybo J."/>
            <person name="Theobald S."/>
            <person name="Brandl J."/>
            <person name="Frisvad J.C."/>
            <person name="Nielsen K.F."/>
            <person name="Lyhne E.K."/>
            <person name="Kogle M.E."/>
            <person name="Kuo A."/>
            <person name="Riley R."/>
            <person name="Clum A."/>
            <person name="Nolan M."/>
            <person name="Lipzen A."/>
            <person name="Salamov A."/>
            <person name="Henrissat B."/>
            <person name="Wiebenga A."/>
            <person name="De Vries R.P."/>
            <person name="Grigoriev I.V."/>
            <person name="Mortensen U.H."/>
            <person name="Andersen M.R."/>
            <person name="Baker S.E."/>
        </authorList>
    </citation>
    <scope>NUCLEOTIDE SEQUENCE [LARGE SCALE GENOMIC DNA]</scope>
    <source>
        <strain evidence="8 9">IBT 23096</strain>
    </source>
</reference>
<feature type="transmembrane region" description="Helical" evidence="6">
    <location>
        <begin position="316"/>
        <end position="337"/>
    </location>
</feature>
<dbReference type="SUPFAM" id="SSF103473">
    <property type="entry name" value="MFS general substrate transporter"/>
    <property type="match status" value="2"/>
</dbReference>
<evidence type="ECO:0000313" key="9">
    <source>
        <dbReference type="Proteomes" id="UP000234275"/>
    </source>
</evidence>
<dbReference type="GO" id="GO:0005886">
    <property type="term" value="C:plasma membrane"/>
    <property type="evidence" value="ECO:0007669"/>
    <property type="project" value="TreeGrafter"/>
</dbReference>